<evidence type="ECO:0008006" key="3">
    <source>
        <dbReference type="Google" id="ProtNLM"/>
    </source>
</evidence>
<sequence>MVGFAFNLTAKERKYYMKKLVMFAIATILAMHVVQADDDKKKKAWGKGGIQALLKQLDLNADQKKKLDEFNKANRDKNAEVRKFKGDERKAKMREITLARNAKLKEILTKKQQTKLKELKAAKKEKKKKSRASNTKDRAKK</sequence>
<dbReference type="AlphaFoldDB" id="A0A382K8T0"/>
<evidence type="ECO:0000256" key="1">
    <source>
        <dbReference type="SAM" id="MobiDB-lite"/>
    </source>
</evidence>
<reference evidence="2" key="1">
    <citation type="submission" date="2018-05" db="EMBL/GenBank/DDBJ databases">
        <authorList>
            <person name="Lanie J.A."/>
            <person name="Ng W.-L."/>
            <person name="Kazmierczak K.M."/>
            <person name="Andrzejewski T.M."/>
            <person name="Davidsen T.M."/>
            <person name="Wayne K.J."/>
            <person name="Tettelin H."/>
            <person name="Glass J.I."/>
            <person name="Rusch D."/>
            <person name="Podicherti R."/>
            <person name="Tsui H.-C.T."/>
            <person name="Winkler M.E."/>
        </authorList>
    </citation>
    <scope>NUCLEOTIDE SEQUENCE</scope>
</reference>
<organism evidence="2">
    <name type="scientific">marine metagenome</name>
    <dbReference type="NCBI Taxonomy" id="408172"/>
    <lineage>
        <taxon>unclassified sequences</taxon>
        <taxon>metagenomes</taxon>
        <taxon>ecological metagenomes</taxon>
    </lineage>
</organism>
<gene>
    <name evidence="2" type="ORF">METZ01_LOCUS273734</name>
</gene>
<name>A0A382K8T0_9ZZZZ</name>
<feature type="region of interest" description="Disordered" evidence="1">
    <location>
        <begin position="115"/>
        <end position="141"/>
    </location>
</feature>
<dbReference type="EMBL" id="UINC01079149">
    <property type="protein sequence ID" value="SVC20880.1"/>
    <property type="molecule type" value="Genomic_DNA"/>
</dbReference>
<proteinExistence type="predicted"/>
<evidence type="ECO:0000313" key="2">
    <source>
        <dbReference type="EMBL" id="SVC20880.1"/>
    </source>
</evidence>
<protein>
    <recommendedName>
        <fullName evidence="3">LTXXQ motif family protein</fullName>
    </recommendedName>
</protein>
<accession>A0A382K8T0</accession>